<dbReference type="InParanoid" id="A0A482WNW5"/>
<dbReference type="EMBL" id="QKKF02029992">
    <property type="protein sequence ID" value="RZF34922.1"/>
    <property type="molecule type" value="Genomic_DNA"/>
</dbReference>
<evidence type="ECO:0000256" key="4">
    <source>
        <dbReference type="ARBA" id="ARBA00022980"/>
    </source>
</evidence>
<name>A0A482WNW5_LAOST</name>
<keyword evidence="6" id="KW-0687">Ribonucleoprotein</keyword>
<dbReference type="SMR" id="A0A482WNW5"/>
<keyword evidence="11" id="KW-1185">Reference proteome</keyword>
<dbReference type="InterPro" id="IPR038657">
    <property type="entry name" value="Ribosomal_bL19_sf"/>
</dbReference>
<keyword evidence="3" id="KW-0809">Transit peptide</keyword>
<dbReference type="PANTHER" id="PTHR15680:SF9">
    <property type="entry name" value="LARGE RIBOSOMAL SUBUNIT PROTEIN BL19M"/>
    <property type="match status" value="1"/>
</dbReference>
<evidence type="ECO:0000256" key="6">
    <source>
        <dbReference type="ARBA" id="ARBA00023274"/>
    </source>
</evidence>
<keyword evidence="5" id="KW-0496">Mitochondrion</keyword>
<gene>
    <name evidence="10" type="ORF">LSTR_LSTR011416</name>
</gene>
<dbReference type="PANTHER" id="PTHR15680">
    <property type="entry name" value="RIBOSOMAL PROTEIN L19"/>
    <property type="match status" value="1"/>
</dbReference>
<comment type="subcellular location">
    <subcellularLocation>
        <location evidence="1">Mitochondrion</location>
    </subcellularLocation>
</comment>
<sequence>MSLTRTLRQGLWQNIVSARKNVGDRNLTRMISSSASTKEAQKAEEKKQPESSATDLMPAPALNRARFVYPEFLPDPKMEWRNLIREKLERSDMMKRRRNIDIPEFYVGSVLAVTSSHVHAQRKVSRFVGICIQRQGCGLRSRFVLRNIIDNLGCEIEYYMYDPTIQKIDVLKLEKRPDRELLYLRDALPEYSTFPLDMEPIPLPEGSPVPVNDIKVKMKGRPWTQKWEKKGLLGVEKLEISQKNLIRMARAAKPWEKHDLMLEYRKTIPEEEQKEIFSEVYSELHQLELTRRKMKRKRMFVKPVKSA</sequence>
<evidence type="ECO:0000256" key="2">
    <source>
        <dbReference type="ARBA" id="ARBA00005781"/>
    </source>
</evidence>
<dbReference type="InterPro" id="IPR001857">
    <property type="entry name" value="Ribosomal_bL19"/>
</dbReference>
<evidence type="ECO:0000256" key="7">
    <source>
        <dbReference type="ARBA" id="ARBA00035288"/>
    </source>
</evidence>
<organism evidence="10 11">
    <name type="scientific">Laodelphax striatellus</name>
    <name type="common">Small brown planthopper</name>
    <name type="synonym">Delphax striatella</name>
    <dbReference type="NCBI Taxonomy" id="195883"/>
    <lineage>
        <taxon>Eukaryota</taxon>
        <taxon>Metazoa</taxon>
        <taxon>Ecdysozoa</taxon>
        <taxon>Arthropoda</taxon>
        <taxon>Hexapoda</taxon>
        <taxon>Insecta</taxon>
        <taxon>Pterygota</taxon>
        <taxon>Neoptera</taxon>
        <taxon>Paraneoptera</taxon>
        <taxon>Hemiptera</taxon>
        <taxon>Auchenorrhyncha</taxon>
        <taxon>Fulgoroidea</taxon>
        <taxon>Delphacidae</taxon>
        <taxon>Criomorphinae</taxon>
        <taxon>Laodelphax</taxon>
    </lineage>
</organism>
<evidence type="ECO:0000256" key="9">
    <source>
        <dbReference type="SAM" id="MobiDB-lite"/>
    </source>
</evidence>
<accession>A0A482WNW5</accession>
<dbReference type="SUPFAM" id="SSF50104">
    <property type="entry name" value="Translation proteins SH3-like domain"/>
    <property type="match status" value="1"/>
</dbReference>
<evidence type="ECO:0000313" key="10">
    <source>
        <dbReference type="EMBL" id="RZF34922.1"/>
    </source>
</evidence>
<dbReference type="OrthoDB" id="432645at2759"/>
<dbReference type="AlphaFoldDB" id="A0A482WNW5"/>
<evidence type="ECO:0000256" key="3">
    <source>
        <dbReference type="ARBA" id="ARBA00022946"/>
    </source>
</evidence>
<keyword evidence="4" id="KW-0689">Ribosomal protein</keyword>
<dbReference type="Proteomes" id="UP000291343">
    <property type="component" value="Unassembled WGS sequence"/>
</dbReference>
<evidence type="ECO:0000313" key="11">
    <source>
        <dbReference type="Proteomes" id="UP000291343"/>
    </source>
</evidence>
<dbReference type="InterPro" id="IPR008991">
    <property type="entry name" value="Translation_prot_SH3-like_sf"/>
</dbReference>
<dbReference type="GO" id="GO:0005762">
    <property type="term" value="C:mitochondrial large ribosomal subunit"/>
    <property type="evidence" value="ECO:0007669"/>
    <property type="project" value="TreeGrafter"/>
</dbReference>
<feature type="compositionally biased region" description="Basic and acidic residues" evidence="9">
    <location>
        <begin position="39"/>
        <end position="49"/>
    </location>
</feature>
<comment type="similarity">
    <text evidence="2">Belongs to the bacterial ribosomal protein bL19 family.</text>
</comment>
<dbReference type="FunFam" id="2.30.30.790:FF:000002">
    <property type="entry name" value="39S ribosomal protein L19, mitochondrial"/>
    <property type="match status" value="1"/>
</dbReference>
<evidence type="ECO:0000256" key="5">
    <source>
        <dbReference type="ARBA" id="ARBA00023128"/>
    </source>
</evidence>
<evidence type="ECO:0000256" key="1">
    <source>
        <dbReference type="ARBA" id="ARBA00004173"/>
    </source>
</evidence>
<dbReference type="FunCoup" id="A0A482WNW5">
    <property type="interactions" value="802"/>
</dbReference>
<dbReference type="GO" id="GO:0003735">
    <property type="term" value="F:structural constituent of ribosome"/>
    <property type="evidence" value="ECO:0007669"/>
    <property type="project" value="InterPro"/>
</dbReference>
<dbReference type="GO" id="GO:0006412">
    <property type="term" value="P:translation"/>
    <property type="evidence" value="ECO:0007669"/>
    <property type="project" value="InterPro"/>
</dbReference>
<dbReference type="Gene3D" id="2.30.30.790">
    <property type="match status" value="1"/>
</dbReference>
<dbReference type="STRING" id="195883.A0A482WNW5"/>
<reference evidence="10 11" key="1">
    <citation type="journal article" date="2017" name="Gigascience">
        <title>Genome sequence of the small brown planthopper, Laodelphax striatellus.</title>
        <authorList>
            <person name="Zhu J."/>
            <person name="Jiang F."/>
            <person name="Wang X."/>
            <person name="Yang P."/>
            <person name="Bao Y."/>
            <person name="Zhao W."/>
            <person name="Wang W."/>
            <person name="Lu H."/>
            <person name="Wang Q."/>
            <person name="Cui N."/>
            <person name="Li J."/>
            <person name="Chen X."/>
            <person name="Luo L."/>
            <person name="Yu J."/>
            <person name="Kang L."/>
            <person name="Cui F."/>
        </authorList>
    </citation>
    <scope>NUCLEOTIDE SEQUENCE [LARGE SCALE GENOMIC DNA]</scope>
    <source>
        <strain evidence="10">Lst14</strain>
    </source>
</reference>
<dbReference type="Pfam" id="PF01245">
    <property type="entry name" value="Ribosomal_L19"/>
    <property type="match status" value="1"/>
</dbReference>
<comment type="caution">
    <text evidence="10">The sequence shown here is derived from an EMBL/GenBank/DDBJ whole genome shotgun (WGS) entry which is preliminary data.</text>
</comment>
<proteinExistence type="inferred from homology"/>
<protein>
    <recommendedName>
        <fullName evidence="7">Large ribosomal subunit protein bL19m</fullName>
    </recommendedName>
    <alternativeName>
        <fullName evidence="8">39S ribosomal protein L19, mitochondrial</fullName>
    </alternativeName>
</protein>
<feature type="region of interest" description="Disordered" evidence="9">
    <location>
        <begin position="27"/>
        <end position="56"/>
    </location>
</feature>
<evidence type="ECO:0000256" key="8">
    <source>
        <dbReference type="ARBA" id="ARBA00035359"/>
    </source>
</evidence>